<evidence type="ECO:0000313" key="1">
    <source>
        <dbReference type="EMBL" id="KAJ4728074.1"/>
    </source>
</evidence>
<keyword evidence="1" id="KW-0808">Transferase</keyword>
<keyword evidence="2" id="KW-1185">Reference proteome</keyword>
<dbReference type="EMBL" id="CM051394">
    <property type="protein sequence ID" value="KAJ4728074.1"/>
    <property type="molecule type" value="Genomic_DNA"/>
</dbReference>
<sequence length="738" mass="83334">MPSPIAIGIRFLLSCLRIVLRPPTSSFYSRRPDLSITNSLIGQLQFLKKKNIKQIIAIFLLVGVCFLAGMFSTADPSEAESDFVEKDPTGRYVRYDEVLGKGAFKTVYKSFDEFDGIEVAWSRVKIDDVLQSPEGLHKLYSEVYLLKSLKHENIIKFYKSWVDDKTKTVNMITELFTSGNLRQYRKKHKNVDIKVIKDWARQILCGLVYLHSQNPPIIHRDLKCDNIFVNGNQGEIKIGDLGLATVMQQSPARSVIGTPEFMAPELYEEEYNELVDIYSFGMCILEMVTFEYPYNECKNPAQIFKKVTSGIKPASLAKVRDPQIKAFIKKCLVPASERLSAKDLLRDPFLQVENPKEPVRDPLQLPNHSLKMLNLPMSGPLSMDIDPEYKQLSLSTCTESNNGSPQSPVLEFRRIHKNNEFRLRGTKNDDTSVSLTLRIADPLGRVRNIHFLFYLDSDTALSVAGEMVEHLELADHDVAFIAEFIDYLIMKLLPGWKPSYDYSSSRAVSFYSGSPMLGNGKGSMPFPWDAVQTSVPSEFVGEPDVVYGPIRNPSQDFTPAHGENHCENPDGGGAISHWGYYSSPSLANLEDQEPPSSVVSDFLVGASTKNNKPSESADYHIDSNCEVSSGYETDLELRDLLYDECKLQSNYCNDGEGILFFEYMKNSGLSFPNLRTVLSLTSSCSSLSFYKGSDQLKLEIDAIEAYYQNWFREISTMKEEAMEAARKRWMAKKSVLVN</sequence>
<organism evidence="1 2">
    <name type="scientific">Melia azedarach</name>
    <name type="common">Chinaberry tree</name>
    <dbReference type="NCBI Taxonomy" id="155640"/>
    <lineage>
        <taxon>Eukaryota</taxon>
        <taxon>Viridiplantae</taxon>
        <taxon>Streptophyta</taxon>
        <taxon>Embryophyta</taxon>
        <taxon>Tracheophyta</taxon>
        <taxon>Spermatophyta</taxon>
        <taxon>Magnoliopsida</taxon>
        <taxon>eudicotyledons</taxon>
        <taxon>Gunneridae</taxon>
        <taxon>Pentapetalae</taxon>
        <taxon>rosids</taxon>
        <taxon>malvids</taxon>
        <taxon>Sapindales</taxon>
        <taxon>Meliaceae</taxon>
        <taxon>Melia</taxon>
    </lineage>
</organism>
<reference evidence="1 2" key="1">
    <citation type="journal article" date="2023" name="Science">
        <title>Complex scaffold remodeling in plant triterpene biosynthesis.</title>
        <authorList>
            <person name="De La Pena R."/>
            <person name="Hodgson H."/>
            <person name="Liu J.C."/>
            <person name="Stephenson M.J."/>
            <person name="Martin A.C."/>
            <person name="Owen C."/>
            <person name="Harkess A."/>
            <person name="Leebens-Mack J."/>
            <person name="Jimenez L.E."/>
            <person name="Osbourn A."/>
            <person name="Sattely E.S."/>
        </authorList>
    </citation>
    <scope>NUCLEOTIDE SEQUENCE [LARGE SCALE GENOMIC DNA]</scope>
    <source>
        <strain evidence="2">cv. JPN11</strain>
        <tissue evidence="1">Leaf</tissue>
    </source>
</reference>
<proteinExistence type="predicted"/>
<name>A0ACC1YY21_MELAZ</name>
<comment type="caution">
    <text evidence="1">The sequence shown here is derived from an EMBL/GenBank/DDBJ whole genome shotgun (WGS) entry which is preliminary data.</text>
</comment>
<gene>
    <name evidence="1" type="ORF">OWV82_001070</name>
</gene>
<accession>A0ACC1YY21</accession>
<keyword evidence="1" id="KW-0418">Kinase</keyword>
<evidence type="ECO:0000313" key="2">
    <source>
        <dbReference type="Proteomes" id="UP001164539"/>
    </source>
</evidence>
<protein>
    <submittedName>
        <fullName evidence="1">Kinase</fullName>
    </submittedName>
</protein>
<dbReference type="Proteomes" id="UP001164539">
    <property type="component" value="Chromosome 1"/>
</dbReference>